<feature type="domain" description="HTH cro/C1-type" evidence="2">
    <location>
        <begin position="17"/>
        <end position="71"/>
    </location>
</feature>
<keyword evidence="1" id="KW-0238">DNA-binding</keyword>
<dbReference type="CDD" id="cd00093">
    <property type="entry name" value="HTH_XRE"/>
    <property type="match status" value="1"/>
</dbReference>
<accession>A0ABY7QSN1</accession>
<dbReference type="InterPro" id="IPR010982">
    <property type="entry name" value="Lambda_DNA-bd_dom_sf"/>
</dbReference>
<evidence type="ECO:0000313" key="3">
    <source>
        <dbReference type="EMBL" id="WBW49305.1"/>
    </source>
</evidence>
<dbReference type="PROSITE" id="PS50943">
    <property type="entry name" value="HTH_CROC1"/>
    <property type="match status" value="1"/>
</dbReference>
<evidence type="ECO:0000259" key="2">
    <source>
        <dbReference type="PROSITE" id="PS50943"/>
    </source>
</evidence>
<dbReference type="PANTHER" id="PTHR46797:SF1">
    <property type="entry name" value="METHYLPHOSPHONATE SYNTHASE"/>
    <property type="match status" value="1"/>
</dbReference>
<keyword evidence="4" id="KW-1185">Reference proteome</keyword>
<dbReference type="EMBL" id="CP115667">
    <property type="protein sequence ID" value="WBW49305.1"/>
    <property type="molecule type" value="Genomic_DNA"/>
</dbReference>
<dbReference type="SMART" id="SM00530">
    <property type="entry name" value="HTH_XRE"/>
    <property type="match status" value="1"/>
</dbReference>
<sequence length="179" mass="20639">MENTKREHILLRIGQNIRSYRKQKHLTLYELSEKLNISHVTIQKYETGKIEPNITMLLEIANALDVQLSDLLNIDVNIKVTIPENKIKNELDDINEKLSFLLANFHINIPNTSDTGTTIKKLNQLLELIGCQIVIINNQTFLKTSEKDLAISGEDIRSMYNSITEYLNFSVTSFKNKYN</sequence>
<dbReference type="Proteomes" id="UP001210339">
    <property type="component" value="Chromosome"/>
</dbReference>
<dbReference type="InterPro" id="IPR001387">
    <property type="entry name" value="Cro/C1-type_HTH"/>
</dbReference>
<name>A0ABY7QSN1_9FIRM</name>
<dbReference type="RefSeq" id="WP_271190837.1">
    <property type="nucleotide sequence ID" value="NZ_CP115667.1"/>
</dbReference>
<protein>
    <submittedName>
        <fullName evidence="3">Helix-turn-helix transcriptional regulator</fullName>
    </submittedName>
</protein>
<gene>
    <name evidence="3" type="ORF">O6R05_04665</name>
</gene>
<dbReference type="SUPFAM" id="SSF47413">
    <property type="entry name" value="lambda repressor-like DNA-binding domains"/>
    <property type="match status" value="1"/>
</dbReference>
<evidence type="ECO:0000256" key="1">
    <source>
        <dbReference type="ARBA" id="ARBA00023125"/>
    </source>
</evidence>
<dbReference type="InterPro" id="IPR050807">
    <property type="entry name" value="TransReg_Diox_bact_type"/>
</dbReference>
<reference evidence="3 4" key="1">
    <citation type="submission" date="2023-01" db="EMBL/GenBank/DDBJ databases">
        <authorList>
            <person name="Lee S.H."/>
            <person name="Jung H.S."/>
            <person name="Yun J.U."/>
        </authorList>
    </citation>
    <scope>NUCLEOTIDE SEQUENCE [LARGE SCALE GENOMIC DNA]</scope>
    <source>
        <strain evidence="3 4">CBA3646</strain>
    </source>
</reference>
<dbReference type="PANTHER" id="PTHR46797">
    <property type="entry name" value="HTH-TYPE TRANSCRIPTIONAL REGULATOR"/>
    <property type="match status" value="1"/>
</dbReference>
<proteinExistence type="predicted"/>
<dbReference type="Pfam" id="PF01381">
    <property type="entry name" value="HTH_3"/>
    <property type="match status" value="1"/>
</dbReference>
<evidence type="ECO:0000313" key="4">
    <source>
        <dbReference type="Proteomes" id="UP001210339"/>
    </source>
</evidence>
<organism evidence="3 4">
    <name type="scientific">Peptoniphilus equinus</name>
    <dbReference type="NCBI Taxonomy" id="3016343"/>
    <lineage>
        <taxon>Bacteria</taxon>
        <taxon>Bacillati</taxon>
        <taxon>Bacillota</taxon>
        <taxon>Tissierellia</taxon>
        <taxon>Tissierellales</taxon>
        <taxon>Peptoniphilaceae</taxon>
        <taxon>Peptoniphilus</taxon>
    </lineage>
</organism>
<dbReference type="Gene3D" id="1.10.260.40">
    <property type="entry name" value="lambda repressor-like DNA-binding domains"/>
    <property type="match status" value="1"/>
</dbReference>